<gene>
    <name evidence="1" type="ORF">C1SCF055_LOCUS7524</name>
</gene>
<evidence type="ECO:0000313" key="3">
    <source>
        <dbReference type="Proteomes" id="UP001152797"/>
    </source>
</evidence>
<dbReference type="EMBL" id="CAMXCT030000498">
    <property type="protein sequence ID" value="CAL4766896.1"/>
    <property type="molecule type" value="Genomic_DNA"/>
</dbReference>
<reference evidence="2" key="2">
    <citation type="submission" date="2024-04" db="EMBL/GenBank/DDBJ databases">
        <authorList>
            <person name="Chen Y."/>
            <person name="Shah S."/>
            <person name="Dougan E. K."/>
            <person name="Thang M."/>
            <person name="Chan C."/>
        </authorList>
    </citation>
    <scope>NUCLEOTIDE SEQUENCE [LARGE SCALE GENOMIC DNA]</scope>
</reference>
<keyword evidence="3" id="KW-1185">Reference proteome</keyword>
<dbReference type="EMBL" id="CAMXCT010000498">
    <property type="protein sequence ID" value="CAI3979584.1"/>
    <property type="molecule type" value="Genomic_DNA"/>
</dbReference>
<dbReference type="AlphaFoldDB" id="A0A9P1BUA2"/>
<comment type="caution">
    <text evidence="1">The sequence shown here is derived from an EMBL/GenBank/DDBJ whole genome shotgun (WGS) entry which is preliminary data.</text>
</comment>
<accession>A0A9P1BUA2</accession>
<evidence type="ECO:0000313" key="1">
    <source>
        <dbReference type="EMBL" id="CAI3979584.1"/>
    </source>
</evidence>
<evidence type="ECO:0000313" key="2">
    <source>
        <dbReference type="EMBL" id="CAL1132959.1"/>
    </source>
</evidence>
<reference evidence="1" key="1">
    <citation type="submission" date="2022-10" db="EMBL/GenBank/DDBJ databases">
        <authorList>
            <person name="Chen Y."/>
            <person name="Dougan E. K."/>
            <person name="Chan C."/>
            <person name="Rhodes N."/>
            <person name="Thang M."/>
        </authorList>
    </citation>
    <scope>NUCLEOTIDE SEQUENCE</scope>
</reference>
<sequence>MDLRYLDNCSNEEHSKLQRDTNQLMARSLGFGLLSSRLKAPARGLLLPSTNGGSLQGPLVRYFFVPGVDLGLVYSPMQMALMKARDPGTLGGQMWKWLDFHNIAIEWVGKIL</sequence>
<dbReference type="OrthoDB" id="1696280at2759"/>
<name>A0A9P1BUA2_9DINO</name>
<dbReference type="Proteomes" id="UP001152797">
    <property type="component" value="Unassembled WGS sequence"/>
</dbReference>
<proteinExistence type="predicted"/>
<dbReference type="EMBL" id="CAMXCT020000498">
    <property type="protein sequence ID" value="CAL1132959.1"/>
    <property type="molecule type" value="Genomic_DNA"/>
</dbReference>
<protein>
    <submittedName>
        <fullName evidence="1">Uncharacterized protein</fullName>
    </submittedName>
</protein>
<organism evidence="1">
    <name type="scientific">Cladocopium goreaui</name>
    <dbReference type="NCBI Taxonomy" id="2562237"/>
    <lineage>
        <taxon>Eukaryota</taxon>
        <taxon>Sar</taxon>
        <taxon>Alveolata</taxon>
        <taxon>Dinophyceae</taxon>
        <taxon>Suessiales</taxon>
        <taxon>Symbiodiniaceae</taxon>
        <taxon>Cladocopium</taxon>
    </lineage>
</organism>